<dbReference type="HOGENOM" id="CLU_082565_1_0_1"/>
<dbReference type="OrthoDB" id="413653at2759"/>
<protein>
    <recommendedName>
        <fullName evidence="3">ATP-dependent RNA helicase DHX8</fullName>
    </recommendedName>
</protein>
<proteinExistence type="predicted"/>
<dbReference type="PANTHER" id="PTHR38567">
    <property type="entry name" value="DUF4291 DOMAIN-CONTAINING PROTEIN"/>
    <property type="match status" value="1"/>
</dbReference>
<dbReference type="AlphaFoldDB" id="T0K0U3"/>
<dbReference type="STRING" id="1237896.T0K0U3"/>
<evidence type="ECO:0000313" key="1">
    <source>
        <dbReference type="EMBL" id="EQB45344.1"/>
    </source>
</evidence>
<organism evidence="1 2">
    <name type="scientific">Colletotrichum gloeosporioides (strain Cg-14)</name>
    <name type="common">Anthracnose fungus</name>
    <name type="synonym">Glomerella cingulata</name>
    <dbReference type="NCBI Taxonomy" id="1237896"/>
    <lineage>
        <taxon>Eukaryota</taxon>
        <taxon>Fungi</taxon>
        <taxon>Dikarya</taxon>
        <taxon>Ascomycota</taxon>
        <taxon>Pezizomycotina</taxon>
        <taxon>Sordariomycetes</taxon>
        <taxon>Hypocreomycetidae</taxon>
        <taxon>Glomerellales</taxon>
        <taxon>Glomerellaceae</taxon>
        <taxon>Colletotrichum</taxon>
        <taxon>Colletotrichum gloeosporioides species complex</taxon>
    </lineage>
</organism>
<comment type="caution">
    <text evidence="1">The sequence shown here is derived from an EMBL/GenBank/DDBJ whole genome shotgun (WGS) entry which is preliminary data.</text>
</comment>
<dbReference type="EMBL" id="AMYD01003750">
    <property type="protein sequence ID" value="EQB45344.1"/>
    <property type="molecule type" value="Genomic_DNA"/>
</dbReference>
<dbReference type="Pfam" id="PF14124">
    <property type="entry name" value="DUF4291"/>
    <property type="match status" value="1"/>
</dbReference>
<dbReference type="PANTHER" id="PTHR38567:SF1">
    <property type="entry name" value="DUF4291 DOMAIN-CONTAINING PROTEIN"/>
    <property type="match status" value="1"/>
</dbReference>
<accession>T0K0U3</accession>
<reference evidence="2" key="1">
    <citation type="journal article" date="2013" name="Mol. Plant Microbe Interact.">
        <title>Global aspects of pacC regulation of pathogenicity genes in Colletotrichum gloeosporioides as revealed by transcriptome analysis.</title>
        <authorList>
            <person name="Alkan N."/>
            <person name="Meng X."/>
            <person name="Friedlander G."/>
            <person name="Reuveni E."/>
            <person name="Sukno S."/>
            <person name="Sherman A."/>
            <person name="Thon M."/>
            <person name="Fluhr R."/>
            <person name="Prusky D."/>
        </authorList>
    </citation>
    <scope>NUCLEOTIDE SEQUENCE [LARGE SCALE GENOMIC DNA]</scope>
    <source>
        <strain evidence="2">Cg-14</strain>
    </source>
</reference>
<evidence type="ECO:0000313" key="2">
    <source>
        <dbReference type="Proteomes" id="UP000015530"/>
    </source>
</evidence>
<gene>
    <name evidence="1" type="ORF">CGLO_15791</name>
</gene>
<dbReference type="Proteomes" id="UP000015530">
    <property type="component" value="Unassembled WGS sequence"/>
</dbReference>
<name>T0K0U3_COLGC</name>
<dbReference type="InterPro" id="IPR025633">
    <property type="entry name" value="DUF4291"/>
</dbReference>
<sequence>MSLTSNAGHDGPRSRAPYRQIRAHYDDETITVYQAYTSSIATAAIDVQRLDASPSFKLTRMTWIKPSWTWMLYRAGYSFKDPGQERILALKIPREYFIGLLRKGTLSHAAVAQDGEKVRIQWDPERSVRLDKLPYRSIQIGIPVGICKTWVKEGIVGIEDVTGRARELKRVLDEDPAISNRELAELGLMPSEEEFVVPGDVQEILEMTPGPPCT</sequence>
<dbReference type="OMA" id="RDRMTWI"/>
<evidence type="ECO:0008006" key="3">
    <source>
        <dbReference type="Google" id="ProtNLM"/>
    </source>
</evidence>